<name>A0A518HL29_9BACT</name>
<proteinExistence type="predicted"/>
<evidence type="ECO:0000313" key="2">
    <source>
        <dbReference type="Proteomes" id="UP000319004"/>
    </source>
</evidence>
<organism evidence="1 2">
    <name type="scientific">Stieleria neptunia</name>
    <dbReference type="NCBI Taxonomy" id="2527979"/>
    <lineage>
        <taxon>Bacteria</taxon>
        <taxon>Pseudomonadati</taxon>
        <taxon>Planctomycetota</taxon>
        <taxon>Planctomycetia</taxon>
        <taxon>Pirellulales</taxon>
        <taxon>Pirellulaceae</taxon>
        <taxon>Stieleria</taxon>
    </lineage>
</organism>
<sequence>MTWHTPSGDRFLVGEEAELVRDSLATMVQELASCRETEEQPWEYGVTLFDELTWQQQLAVLDLLATNLLQETDQTLELSGINEAAVAAVYQNIVQQIELEIELHPVSPEAYRCRWRQAALDAFLENEDDEVLLQEEVSQDADRESVFDLDVESLEVDRWSGLVEMLADRVLWDRDFEMVNVMIDAPPERAAAMRAALGIHSGYYTAIAPDPTDRQVDSLFESLEQLTRAKPR</sequence>
<protein>
    <submittedName>
        <fullName evidence="1">Uncharacterized protein</fullName>
    </submittedName>
</protein>
<dbReference type="KEGG" id="snep:Enr13x_13860"/>
<dbReference type="EMBL" id="CP037423">
    <property type="protein sequence ID" value="QDV41543.1"/>
    <property type="molecule type" value="Genomic_DNA"/>
</dbReference>
<keyword evidence="2" id="KW-1185">Reference proteome</keyword>
<dbReference type="RefSeq" id="WP_145385253.1">
    <property type="nucleotide sequence ID" value="NZ_CP037423.1"/>
</dbReference>
<dbReference type="Proteomes" id="UP000319004">
    <property type="component" value="Chromosome"/>
</dbReference>
<accession>A0A518HL29</accession>
<dbReference type="AlphaFoldDB" id="A0A518HL29"/>
<gene>
    <name evidence="1" type="ORF">Enr13x_13860</name>
</gene>
<reference evidence="1 2" key="1">
    <citation type="submission" date="2019-03" db="EMBL/GenBank/DDBJ databases">
        <title>Deep-cultivation of Planctomycetes and their phenomic and genomic characterization uncovers novel biology.</title>
        <authorList>
            <person name="Wiegand S."/>
            <person name="Jogler M."/>
            <person name="Boedeker C."/>
            <person name="Pinto D."/>
            <person name="Vollmers J."/>
            <person name="Rivas-Marin E."/>
            <person name="Kohn T."/>
            <person name="Peeters S.H."/>
            <person name="Heuer A."/>
            <person name="Rast P."/>
            <person name="Oberbeckmann S."/>
            <person name="Bunk B."/>
            <person name="Jeske O."/>
            <person name="Meyerdierks A."/>
            <person name="Storesund J.E."/>
            <person name="Kallscheuer N."/>
            <person name="Luecker S."/>
            <person name="Lage O.M."/>
            <person name="Pohl T."/>
            <person name="Merkel B.J."/>
            <person name="Hornburger P."/>
            <person name="Mueller R.-W."/>
            <person name="Bruemmer F."/>
            <person name="Labrenz M."/>
            <person name="Spormann A.M."/>
            <person name="Op den Camp H."/>
            <person name="Overmann J."/>
            <person name="Amann R."/>
            <person name="Jetten M.S.M."/>
            <person name="Mascher T."/>
            <person name="Medema M.H."/>
            <person name="Devos D.P."/>
            <person name="Kaster A.-K."/>
            <person name="Ovreas L."/>
            <person name="Rohde M."/>
            <person name="Galperin M.Y."/>
            <person name="Jogler C."/>
        </authorList>
    </citation>
    <scope>NUCLEOTIDE SEQUENCE [LARGE SCALE GENOMIC DNA]</scope>
    <source>
        <strain evidence="1 2">Enr13</strain>
    </source>
</reference>
<dbReference type="OrthoDB" id="285182at2"/>
<evidence type="ECO:0000313" key="1">
    <source>
        <dbReference type="EMBL" id="QDV41543.1"/>
    </source>
</evidence>